<dbReference type="InterPro" id="IPR028098">
    <property type="entry name" value="Glyco_trans_4-like_N"/>
</dbReference>
<feature type="domain" description="Glycosyl transferase family 1" evidence="2">
    <location>
        <begin position="210"/>
        <end position="369"/>
    </location>
</feature>
<dbReference type="PANTHER" id="PTHR46401">
    <property type="entry name" value="GLYCOSYLTRANSFERASE WBBK-RELATED"/>
    <property type="match status" value="1"/>
</dbReference>
<organism evidence="4 5">
    <name type="scientific">Prosthecodimorpha staleyi</name>
    <dbReference type="NCBI Taxonomy" id="2840188"/>
    <lineage>
        <taxon>Bacteria</taxon>
        <taxon>Pseudomonadati</taxon>
        <taxon>Pseudomonadota</taxon>
        <taxon>Alphaproteobacteria</taxon>
        <taxon>Hyphomicrobiales</taxon>
        <taxon>Ancalomicrobiaceae</taxon>
        <taxon>Prosthecodimorpha</taxon>
    </lineage>
</organism>
<evidence type="ECO:0000259" key="2">
    <source>
        <dbReference type="Pfam" id="PF00534"/>
    </source>
</evidence>
<dbReference type="RefSeq" id="WP_261967150.1">
    <property type="nucleotide sequence ID" value="NZ_JAHHZF010000002.1"/>
</dbReference>
<evidence type="ECO:0000256" key="1">
    <source>
        <dbReference type="ARBA" id="ARBA00022679"/>
    </source>
</evidence>
<dbReference type="Pfam" id="PF13579">
    <property type="entry name" value="Glyco_trans_4_4"/>
    <property type="match status" value="1"/>
</dbReference>
<feature type="domain" description="Glycosyltransferase subfamily 4-like N-terminal" evidence="3">
    <location>
        <begin position="15"/>
        <end position="190"/>
    </location>
</feature>
<protein>
    <submittedName>
        <fullName evidence="4">Glycosyltransferase</fullName>
        <ecNumber evidence="4">2.4.-.-</ecNumber>
    </submittedName>
</protein>
<name>A0A947D031_9HYPH</name>
<reference evidence="4 5" key="1">
    <citation type="submission" date="2021-06" db="EMBL/GenBank/DDBJ databases">
        <authorList>
            <person name="Grouzdev D.S."/>
            <person name="Koziaeva V."/>
        </authorList>
    </citation>
    <scope>NUCLEOTIDE SEQUENCE [LARGE SCALE GENOMIC DNA]</scope>
    <source>
        <strain evidence="4 5">22</strain>
    </source>
</reference>
<keyword evidence="5" id="KW-1185">Reference proteome</keyword>
<dbReference type="AlphaFoldDB" id="A0A947D031"/>
<gene>
    <name evidence="4" type="ORF">KL771_03335</name>
</gene>
<dbReference type="GO" id="GO:0009103">
    <property type="term" value="P:lipopolysaccharide biosynthetic process"/>
    <property type="evidence" value="ECO:0007669"/>
    <property type="project" value="TreeGrafter"/>
</dbReference>
<evidence type="ECO:0000313" key="4">
    <source>
        <dbReference type="EMBL" id="MBT9288465.1"/>
    </source>
</evidence>
<dbReference type="PANTHER" id="PTHR46401:SF2">
    <property type="entry name" value="GLYCOSYLTRANSFERASE WBBK-RELATED"/>
    <property type="match status" value="1"/>
</dbReference>
<dbReference type="GO" id="GO:0016757">
    <property type="term" value="F:glycosyltransferase activity"/>
    <property type="evidence" value="ECO:0007669"/>
    <property type="project" value="UniProtKB-KW"/>
</dbReference>
<comment type="caution">
    <text evidence="4">The sequence shown here is derived from an EMBL/GenBank/DDBJ whole genome shotgun (WGS) entry which is preliminary data.</text>
</comment>
<dbReference type="Proteomes" id="UP000766595">
    <property type="component" value="Unassembled WGS sequence"/>
</dbReference>
<accession>A0A947D031</accession>
<dbReference type="SUPFAM" id="SSF53756">
    <property type="entry name" value="UDP-Glycosyltransferase/glycogen phosphorylase"/>
    <property type="match status" value="1"/>
</dbReference>
<proteinExistence type="predicted"/>
<evidence type="ECO:0000313" key="5">
    <source>
        <dbReference type="Proteomes" id="UP000766595"/>
    </source>
</evidence>
<dbReference type="Pfam" id="PF00534">
    <property type="entry name" value="Glycos_transf_1"/>
    <property type="match status" value="1"/>
</dbReference>
<dbReference type="Gene3D" id="3.40.50.2000">
    <property type="entry name" value="Glycogen Phosphorylase B"/>
    <property type="match status" value="2"/>
</dbReference>
<dbReference type="EC" id="2.4.-.-" evidence="4"/>
<dbReference type="InterPro" id="IPR001296">
    <property type="entry name" value="Glyco_trans_1"/>
</dbReference>
<keyword evidence="1 4" id="KW-0808">Transferase</keyword>
<dbReference type="EMBL" id="JAHHZF010000002">
    <property type="protein sequence ID" value="MBT9288465.1"/>
    <property type="molecule type" value="Genomic_DNA"/>
</dbReference>
<sequence length="414" mass="45457">MRRLRIIKSVNPADGGPIEAIRQQAPFHAAAGVEEHVVSLDAPDAPWVAGFPIPLTACGDAEGVAPGWARKLPWRRYGYRPAFVSWLKRHVRDYDVVVVHGLWNYSTLGARLALVESGVPFLVFTHGMLDPWFSRTYPAKSLLKQVFWWFNEGVLLNTASRVLFTSEEEKVCARGVFRPYAVRERVVGYGAADPPDDRDQQTAAFRDRVPGLTRPYLLYLSRIHPKKGCDLLIEAFAAGCAEHDLDLVMAGPAEEETRRALQARAQALGISSRVHWPGMLRDAAKWGAYRNATAFVLPSHQENFGIVVAEAMACGRPVLITDKVNIWREVVASGGGLAETDDLAGITRLLARFLALSPDARAEMGRSARAGFLAAFEIGNAVRTLNDVCREVVSEHAARRTRAMNGAVSLPPGG</sequence>
<keyword evidence="4" id="KW-0328">Glycosyltransferase</keyword>
<evidence type="ECO:0000259" key="3">
    <source>
        <dbReference type="Pfam" id="PF13579"/>
    </source>
</evidence>